<reference evidence="1" key="1">
    <citation type="journal article" date="2017" name="Nature">
        <title>The genome of Chenopodium quinoa.</title>
        <authorList>
            <person name="Jarvis D.E."/>
            <person name="Ho Y.S."/>
            <person name="Lightfoot D.J."/>
            <person name="Schmoeckel S.M."/>
            <person name="Li B."/>
            <person name="Borm T.J.A."/>
            <person name="Ohyanagi H."/>
            <person name="Mineta K."/>
            <person name="Michell C.T."/>
            <person name="Saber N."/>
            <person name="Kharbatia N.M."/>
            <person name="Rupper R.R."/>
            <person name="Sharp A.R."/>
            <person name="Dally N."/>
            <person name="Boughton B.A."/>
            <person name="Woo Y.H."/>
            <person name="Gao G."/>
            <person name="Schijlen E.G.W.M."/>
            <person name="Guo X."/>
            <person name="Momin A.A."/>
            <person name="Negrao S."/>
            <person name="Al-Babili S."/>
            <person name="Gehring C."/>
            <person name="Roessner U."/>
            <person name="Jung C."/>
            <person name="Murphy K."/>
            <person name="Arold S.T."/>
            <person name="Gojobori T."/>
            <person name="van der Linden C.G."/>
            <person name="van Loo E.N."/>
            <person name="Jellen E.N."/>
            <person name="Maughan P.J."/>
            <person name="Tester M."/>
        </authorList>
    </citation>
    <scope>NUCLEOTIDE SEQUENCE [LARGE SCALE GENOMIC DNA]</scope>
    <source>
        <strain evidence="1">cv. PI 614886</strain>
    </source>
</reference>
<reference evidence="1" key="2">
    <citation type="submission" date="2021-03" db="UniProtKB">
        <authorList>
            <consortium name="EnsemblPlants"/>
        </authorList>
    </citation>
    <scope>IDENTIFICATION</scope>
</reference>
<organism evidence="1 2">
    <name type="scientific">Chenopodium quinoa</name>
    <name type="common">Quinoa</name>
    <dbReference type="NCBI Taxonomy" id="63459"/>
    <lineage>
        <taxon>Eukaryota</taxon>
        <taxon>Viridiplantae</taxon>
        <taxon>Streptophyta</taxon>
        <taxon>Embryophyta</taxon>
        <taxon>Tracheophyta</taxon>
        <taxon>Spermatophyta</taxon>
        <taxon>Magnoliopsida</taxon>
        <taxon>eudicotyledons</taxon>
        <taxon>Gunneridae</taxon>
        <taxon>Pentapetalae</taxon>
        <taxon>Caryophyllales</taxon>
        <taxon>Chenopodiaceae</taxon>
        <taxon>Chenopodioideae</taxon>
        <taxon>Atripliceae</taxon>
        <taxon>Chenopodium</taxon>
    </lineage>
</organism>
<keyword evidence="2" id="KW-1185">Reference proteome</keyword>
<name>A0A803LMI7_CHEQI</name>
<accession>A0A803LMI7</accession>
<evidence type="ECO:0000313" key="1">
    <source>
        <dbReference type="EnsemblPlants" id="AUR62015498-RA:cds"/>
    </source>
</evidence>
<dbReference type="EnsemblPlants" id="AUR62015498-RA">
    <property type="protein sequence ID" value="AUR62015498-RA:cds"/>
    <property type="gene ID" value="AUR62015498"/>
</dbReference>
<dbReference type="AlphaFoldDB" id="A0A803LMI7"/>
<proteinExistence type="predicted"/>
<protein>
    <submittedName>
        <fullName evidence="1">Uncharacterized protein</fullName>
    </submittedName>
</protein>
<sequence>MRAKAEEASPVRGIVIVIVTGSIAETVKDHEIGTIEVIEMTEEEWTEGGMMIIVMEGMEGGGLGIMAVNAKQAGHVHLLGMATVGDLRVLFAGVALQSYWGLNFFFYCPTVLRLYCLLSTILLEVKGIEEAGDQPRKVVLLTHCACLCEVEQLDLVFKKSPNSLTPTYGGSAPPRRHSGAELRWSAEWLTSDYWPTADLPCCGAG</sequence>
<evidence type="ECO:0000313" key="2">
    <source>
        <dbReference type="Proteomes" id="UP000596660"/>
    </source>
</evidence>
<dbReference type="Proteomes" id="UP000596660">
    <property type="component" value="Unplaced"/>
</dbReference>
<dbReference type="Gramene" id="AUR62015498-RA">
    <property type="protein sequence ID" value="AUR62015498-RA:cds"/>
    <property type="gene ID" value="AUR62015498"/>
</dbReference>